<name>A0ABQ4V7N4_9MYCO</name>
<evidence type="ECO:0000313" key="3">
    <source>
        <dbReference type="EMBL" id="GJF09302.1"/>
    </source>
</evidence>
<dbReference type="Gene3D" id="3.90.76.10">
    <property type="entry name" value="Dipeptide-binding Protein, Domain 1"/>
    <property type="match status" value="1"/>
</dbReference>
<dbReference type="CDD" id="cd00995">
    <property type="entry name" value="PBP2_NikA_DppA_OppA_like"/>
    <property type="match status" value="1"/>
</dbReference>
<dbReference type="Gene3D" id="3.10.105.10">
    <property type="entry name" value="Dipeptide-binding Protein, Domain 3"/>
    <property type="match status" value="1"/>
</dbReference>
<evidence type="ECO:0000313" key="4">
    <source>
        <dbReference type="Proteomes" id="UP001060504"/>
    </source>
</evidence>
<dbReference type="PANTHER" id="PTHR30290:SF83">
    <property type="entry name" value="ABC TRANSPORTER SUBSTRATE-BINDING PROTEIN"/>
    <property type="match status" value="1"/>
</dbReference>
<dbReference type="Gene3D" id="3.40.190.10">
    <property type="entry name" value="Periplasmic binding protein-like II"/>
    <property type="match status" value="1"/>
</dbReference>
<accession>A0ABQ4V7N4</accession>
<dbReference type="InterPro" id="IPR000914">
    <property type="entry name" value="SBP_5_dom"/>
</dbReference>
<comment type="caution">
    <text evidence="3">The sequence shown here is derived from an EMBL/GenBank/DDBJ whole genome shotgun (WGS) entry which is preliminary data.</text>
</comment>
<proteinExistence type="predicted"/>
<feature type="domain" description="Solute-binding protein family 5" evidence="2">
    <location>
        <begin position="76"/>
        <end position="444"/>
    </location>
</feature>
<keyword evidence="4" id="KW-1185">Reference proteome</keyword>
<evidence type="ECO:0000256" key="1">
    <source>
        <dbReference type="SAM" id="SignalP"/>
    </source>
</evidence>
<feature type="chain" id="PRO_5045591443" evidence="1">
    <location>
        <begin position="22"/>
        <end position="534"/>
    </location>
</feature>
<keyword evidence="1" id="KW-0732">Signal</keyword>
<protein>
    <submittedName>
        <fullName evidence="3">Peptide ABC transporter DppA</fullName>
    </submittedName>
</protein>
<sequence length="534" mass="57663">MVTLLVVVVLTIAGLAGCSSAPSTPPGMFSVYLGEPQRPLVPGNTTESEGAKVIGAVWTPLVTFNKDSRAVTFDGAAESVTSTDNIHWTVKLKPGWTFHDGTAVTADSYVRAWNYTALSTSAQGASYFFSNVEGYDDLQAEGDDGPAATEMTGLWAVDPSTIKVTLAAPFAIFPLTLGYHAFDPLPEAFYADPAAFGKKPIGNGPFKADTEWVPGRGITVSRYDEYAGKDKAKSRGVVLRVYTELSTGYTDVLAGNLDILKNLPPDAYASAKDIFGNRYLEQPSPDITSLGFPLYDPRYADVRVRRALSMAIDRKAITEAIFLGTRVPADSFAPPTVVGYRAGACGQWCEYRPDEAQRLLAEAGFDTSEPVEIWFNAGAGHDGWMTAVGNMFRKIGLTYKLRGNLQFNEFLSKRDAQEMTGPFRLAWLMDYPSIENFLAPQFDTAALAPTGSNTTFYSSPAFDAALAAGDRAPTIDAASIAYEHAEDILVEDLPAAPLFHGLDQAVWTKRVSNVGYNILGEIVLQDVIVDGEAV</sequence>
<evidence type="ECO:0000259" key="2">
    <source>
        <dbReference type="Pfam" id="PF00496"/>
    </source>
</evidence>
<dbReference type="EMBL" id="BPRH01003424">
    <property type="protein sequence ID" value="GJF09302.1"/>
    <property type="molecule type" value="Genomic_DNA"/>
</dbReference>
<organism evidence="3 4">
    <name type="scientific">Mycolicibacterium cyprinidarum</name>
    <dbReference type="NCBI Taxonomy" id="2860311"/>
    <lineage>
        <taxon>Bacteria</taxon>
        <taxon>Bacillati</taxon>
        <taxon>Actinomycetota</taxon>
        <taxon>Actinomycetes</taxon>
        <taxon>Mycobacteriales</taxon>
        <taxon>Mycobacteriaceae</taxon>
        <taxon>Mycolicibacterium</taxon>
    </lineage>
</organism>
<feature type="signal peptide" evidence="1">
    <location>
        <begin position="1"/>
        <end position="21"/>
    </location>
</feature>
<dbReference type="InterPro" id="IPR039424">
    <property type="entry name" value="SBP_5"/>
</dbReference>
<reference evidence="3 4" key="1">
    <citation type="submission" date="2021-08" db="EMBL/GenBank/DDBJ databases">
        <title>Draft genome sequence of Mycolicibacterium sp. NGTWS1702 strain.</title>
        <authorList>
            <person name="Matsumoto M."/>
            <person name="Tang B.C.C."/>
            <person name="Machida Y."/>
            <person name="Matoyama H."/>
            <person name="Kishihara T."/>
            <person name="Sato S."/>
            <person name="Kondo I."/>
            <person name="Sano M."/>
            <person name="Kato G."/>
        </authorList>
    </citation>
    <scope>NUCLEOTIDE SEQUENCE [LARGE SCALE GENOMIC DNA]</scope>
    <source>
        <strain evidence="3 4">NGTWSNA01</strain>
    </source>
</reference>
<dbReference type="PIRSF" id="PIRSF002741">
    <property type="entry name" value="MppA"/>
    <property type="match status" value="1"/>
</dbReference>
<dbReference type="SUPFAM" id="SSF53850">
    <property type="entry name" value="Periplasmic binding protein-like II"/>
    <property type="match status" value="1"/>
</dbReference>
<dbReference type="PANTHER" id="PTHR30290">
    <property type="entry name" value="PERIPLASMIC BINDING COMPONENT OF ABC TRANSPORTER"/>
    <property type="match status" value="1"/>
</dbReference>
<dbReference type="Pfam" id="PF00496">
    <property type="entry name" value="SBP_bac_5"/>
    <property type="match status" value="1"/>
</dbReference>
<dbReference type="Proteomes" id="UP001060504">
    <property type="component" value="Unassembled WGS sequence"/>
</dbReference>
<dbReference type="InterPro" id="IPR030678">
    <property type="entry name" value="Peptide/Ni-bd"/>
</dbReference>
<gene>
    <name evidence="3" type="ORF">NGTWS1702_32710</name>
</gene>